<dbReference type="GO" id="GO:0016757">
    <property type="term" value="F:glycosyltransferase activity"/>
    <property type="evidence" value="ECO:0007669"/>
    <property type="project" value="InterPro"/>
</dbReference>
<feature type="domain" description="Glycosyltransferase subfamily 4-like N-terminal" evidence="2">
    <location>
        <begin position="16"/>
        <end position="187"/>
    </location>
</feature>
<dbReference type="SUPFAM" id="SSF53756">
    <property type="entry name" value="UDP-Glycosyltransferase/glycogen phosphorylase"/>
    <property type="match status" value="1"/>
</dbReference>
<gene>
    <name evidence="3" type="ORF">ENR47_04080</name>
</gene>
<dbReference type="Pfam" id="PF13439">
    <property type="entry name" value="Glyco_transf_4"/>
    <property type="match status" value="1"/>
</dbReference>
<proteinExistence type="predicted"/>
<keyword evidence="3" id="KW-0808">Transferase</keyword>
<dbReference type="Gene3D" id="3.40.50.2000">
    <property type="entry name" value="Glycogen Phosphorylase B"/>
    <property type="match status" value="2"/>
</dbReference>
<dbReference type="AlphaFoldDB" id="A0A832GZM3"/>
<comment type="caution">
    <text evidence="3">The sequence shown here is derived from an EMBL/GenBank/DDBJ whole genome shotgun (WGS) entry which is preliminary data.</text>
</comment>
<evidence type="ECO:0000259" key="2">
    <source>
        <dbReference type="Pfam" id="PF13439"/>
    </source>
</evidence>
<feature type="domain" description="Glycosyl transferase family 1" evidence="1">
    <location>
        <begin position="201"/>
        <end position="357"/>
    </location>
</feature>
<dbReference type="PANTHER" id="PTHR45947:SF11">
    <property type="entry name" value="SLR1508 PROTEIN"/>
    <property type="match status" value="1"/>
</dbReference>
<dbReference type="InterPro" id="IPR050194">
    <property type="entry name" value="Glycosyltransferase_grp1"/>
</dbReference>
<dbReference type="InterPro" id="IPR028098">
    <property type="entry name" value="Glyco_trans_4-like_N"/>
</dbReference>
<dbReference type="Pfam" id="PF00534">
    <property type="entry name" value="Glycos_transf_1"/>
    <property type="match status" value="1"/>
</dbReference>
<protein>
    <submittedName>
        <fullName evidence="3">Glycosyltransferase family 1 protein</fullName>
    </submittedName>
</protein>
<sequence length="410" mass="46357">MHIAWLGKKSPFCGNVTYSREVTTALQELGHQVSFFHFAQDEPAPDHWPEVLEGHDSVQEISIPYLLKYQIYTIPTLQSRKVLTQALEELRPDVVHASLTLSPLDFALPEICEDLNIPLVATFHPAFDREQRNLSSRTQYLSYQLYAPCLAKYDRIIVFSRLQRRLLIRLGVAPSKVVVIPNGVDIAKYSPGASNFKAEIGAERVFLYQGRVSPEKNVESLLKAWKQSRMGISAKLVIVGNHGALANSLIPFYGSEHGIEWLGFIADEQRRIEILRGTDVFVLPSLVEGLSLSLLEAMACGIACVATDVGADGEVLEQEAGVVLLRNQPVTTQLKTLLPLLRDHTQWTQMLGNNARRRVEERYTLSSNIDKVVELYDELLVEHKQTKRMGHYFHSIRDRFSNSILRSERL</sequence>
<dbReference type="PANTHER" id="PTHR45947">
    <property type="entry name" value="SULFOQUINOVOSYL TRANSFERASE SQD2"/>
    <property type="match status" value="1"/>
</dbReference>
<dbReference type="EMBL" id="DSRD01000261">
    <property type="protein sequence ID" value="HGW93450.1"/>
    <property type="molecule type" value="Genomic_DNA"/>
</dbReference>
<evidence type="ECO:0000313" key="3">
    <source>
        <dbReference type="EMBL" id="HGW93450.1"/>
    </source>
</evidence>
<reference evidence="3" key="1">
    <citation type="journal article" date="2020" name="mSystems">
        <title>Genome- and Community-Level Interaction Insights into Carbon Utilization and Element Cycling Functions of Hydrothermarchaeota in Hydrothermal Sediment.</title>
        <authorList>
            <person name="Zhou Z."/>
            <person name="Liu Y."/>
            <person name="Xu W."/>
            <person name="Pan J."/>
            <person name="Luo Z.H."/>
            <person name="Li M."/>
        </authorList>
    </citation>
    <scope>NUCLEOTIDE SEQUENCE [LARGE SCALE GENOMIC DNA]</scope>
    <source>
        <strain evidence="3">SpSt-402</strain>
    </source>
</reference>
<name>A0A832GZM3_9CYAN</name>
<dbReference type="CDD" id="cd03801">
    <property type="entry name" value="GT4_PimA-like"/>
    <property type="match status" value="1"/>
</dbReference>
<dbReference type="InterPro" id="IPR001296">
    <property type="entry name" value="Glyco_trans_1"/>
</dbReference>
<accession>A0A832GZM3</accession>
<organism evidence="3">
    <name type="scientific">Oscillatoriales cyanobacterium SpSt-402</name>
    <dbReference type="NCBI Taxonomy" id="2282168"/>
    <lineage>
        <taxon>Bacteria</taxon>
        <taxon>Bacillati</taxon>
        <taxon>Cyanobacteriota</taxon>
        <taxon>Cyanophyceae</taxon>
        <taxon>Oscillatoriophycideae</taxon>
        <taxon>Oscillatoriales</taxon>
    </lineage>
</organism>
<evidence type="ECO:0000259" key="1">
    <source>
        <dbReference type="Pfam" id="PF00534"/>
    </source>
</evidence>